<evidence type="ECO:0000256" key="1">
    <source>
        <dbReference type="SAM" id="Coils"/>
    </source>
</evidence>
<dbReference type="Proteomes" id="UP000215914">
    <property type="component" value="Unassembled WGS sequence"/>
</dbReference>
<reference evidence="3" key="2">
    <citation type="submission" date="2020-06" db="EMBL/GenBank/DDBJ databases">
        <title>Helianthus annuus Genome sequencing and assembly Release 2.</title>
        <authorList>
            <person name="Gouzy J."/>
            <person name="Langlade N."/>
            <person name="Munos S."/>
        </authorList>
    </citation>
    <scope>NUCLEOTIDE SEQUENCE</scope>
    <source>
        <tissue evidence="3">Leaves</tissue>
    </source>
</reference>
<organism evidence="3 4">
    <name type="scientific">Helianthus annuus</name>
    <name type="common">Common sunflower</name>
    <dbReference type="NCBI Taxonomy" id="4232"/>
    <lineage>
        <taxon>Eukaryota</taxon>
        <taxon>Viridiplantae</taxon>
        <taxon>Streptophyta</taxon>
        <taxon>Embryophyta</taxon>
        <taxon>Tracheophyta</taxon>
        <taxon>Spermatophyta</taxon>
        <taxon>Magnoliopsida</taxon>
        <taxon>eudicotyledons</taxon>
        <taxon>Gunneridae</taxon>
        <taxon>Pentapetalae</taxon>
        <taxon>asterids</taxon>
        <taxon>campanulids</taxon>
        <taxon>Asterales</taxon>
        <taxon>Asteraceae</taxon>
        <taxon>Asteroideae</taxon>
        <taxon>Heliantheae alliance</taxon>
        <taxon>Heliantheae</taxon>
        <taxon>Helianthus</taxon>
    </lineage>
</organism>
<evidence type="ECO:0000313" key="3">
    <source>
        <dbReference type="EMBL" id="KAF5821031.1"/>
    </source>
</evidence>
<evidence type="ECO:0000256" key="2">
    <source>
        <dbReference type="SAM" id="MobiDB-lite"/>
    </source>
</evidence>
<feature type="compositionally biased region" description="Basic and acidic residues" evidence="2">
    <location>
        <begin position="351"/>
        <end position="363"/>
    </location>
</feature>
<sequence>MAEKNPTQKKRKHRGKAPPGPDQAVINWKEEEFQNLVRGMNFRSEWGAQYPPPGSTALDAPPGCLTAAVLRGYGLHISQINAIGLPRITHFEFVCRSYRVDPTFEMFNVFYSVSYTSGFYSFQARAGVSPVCSVPLKGIHDWKQKFFYIRRGVIPTDMLYRQVSHGIPKVDVLPNYGAQDWYRKITAKATAISQLDEMALVGAGMSLLWVPKHPLGQPAYSHKGKCMNALDPKSAGAMVEAIQADGNSTWLDQIRGRFLHPTDESLSRYADEVLGEDVWDDFVDSGREEVIILSSGSSDQNVGDLTSHCARAGTSHGGAAEPVHEVVGDEDDAEASVDPSAQLETRKKARTDRSGRREEKPESKGAGSSRKRPSTRPCLGYVVVSDTLSGLGVGEKSQQSDPDDSATLSEHMKKKALDDHKRRLDEQAAAVFAAKKAKLQKEAPPAPSESEIDLGVFSGGLGNLLEEIYAASAPLPVFKTSKKPRAADISRITPPTSPPSRTVGLTPPRDGADANVGGGEGFVEGTFEGGDATGGDVGGDAGGDKGKGVEVQMESSETTPQQTIYTRRPPGGGGATSGLVRSPHFEHNPDDSWGNPACDDLPHVPCWSLTQGSRMTDVKNCHEFFSLSLPPAERMFQKNRNRFALIDDHVSAGVHFFATSQEILREWRSMGEETLEFEKAKKSFSEEKEKFNAEKKGLQWRVAEAERKLEEQKQLNEQKQKDWESACARTNLEMQSQRDAIVRLSGEKTALAEEAQQVRVAAEKKEKEYVTRIDKLELLAQEKAAECETVQRLLDEKTAECRASELLAEEASADSRWLLSRGVPLGRYNSGRKFGYAEGRFAAANNEKDYNFELYKDDCDGAYAEKRKEFAMLDLAVVRAAGKLAHKANGVALLKKALGEDGDGAAGGAGSSHT</sequence>
<dbReference type="AlphaFoldDB" id="A0A9K3P1Z1"/>
<feature type="coiled-coil region" evidence="1">
    <location>
        <begin position="688"/>
        <end position="722"/>
    </location>
</feature>
<feature type="region of interest" description="Disordered" evidence="2">
    <location>
        <begin position="553"/>
        <end position="588"/>
    </location>
</feature>
<protein>
    <recommendedName>
        <fullName evidence="5">Transposase (Putative), gypsy type</fullName>
    </recommendedName>
</protein>
<feature type="region of interest" description="Disordered" evidence="2">
    <location>
        <begin position="328"/>
        <end position="421"/>
    </location>
</feature>
<feature type="compositionally biased region" description="Polar residues" evidence="2">
    <location>
        <begin position="553"/>
        <end position="565"/>
    </location>
</feature>
<feature type="region of interest" description="Disordered" evidence="2">
    <location>
        <begin position="1"/>
        <end position="23"/>
    </location>
</feature>
<dbReference type="Gramene" id="mRNA:HanXRQr2_Chr01g0009021">
    <property type="protein sequence ID" value="mRNA:HanXRQr2_Chr01g0009021"/>
    <property type="gene ID" value="HanXRQr2_Chr01g0009021"/>
</dbReference>
<evidence type="ECO:0008006" key="5">
    <source>
        <dbReference type="Google" id="ProtNLM"/>
    </source>
</evidence>
<keyword evidence="1" id="KW-0175">Coiled coil</keyword>
<accession>A0A9K3P1Z1</accession>
<keyword evidence="4" id="KW-1185">Reference proteome</keyword>
<gene>
    <name evidence="3" type="ORF">HanXRQr2_Chr01g0009021</name>
</gene>
<dbReference type="PANTHER" id="PTHR31099:SF49">
    <property type="entry name" value="MYOSIN HEAVY CHAIN-LIKE PROTEIN"/>
    <property type="match status" value="1"/>
</dbReference>
<dbReference type="PANTHER" id="PTHR31099">
    <property type="entry name" value="OS06G0165300 PROTEIN"/>
    <property type="match status" value="1"/>
</dbReference>
<evidence type="ECO:0000313" key="4">
    <source>
        <dbReference type="Proteomes" id="UP000215914"/>
    </source>
</evidence>
<feature type="compositionally biased region" description="Low complexity" evidence="2">
    <location>
        <begin position="489"/>
        <end position="502"/>
    </location>
</feature>
<name>A0A9K3P1Z1_HELAN</name>
<proteinExistence type="predicted"/>
<feature type="region of interest" description="Disordered" evidence="2">
    <location>
        <begin position="486"/>
        <end position="509"/>
    </location>
</feature>
<comment type="caution">
    <text evidence="3">The sequence shown here is derived from an EMBL/GenBank/DDBJ whole genome shotgun (WGS) entry which is preliminary data.</text>
</comment>
<feature type="compositionally biased region" description="Basic residues" evidence="2">
    <location>
        <begin position="7"/>
        <end position="16"/>
    </location>
</feature>
<dbReference type="EMBL" id="MNCJ02000316">
    <property type="protein sequence ID" value="KAF5821031.1"/>
    <property type="molecule type" value="Genomic_DNA"/>
</dbReference>
<feature type="coiled-coil region" evidence="1">
    <location>
        <begin position="748"/>
        <end position="800"/>
    </location>
</feature>
<reference evidence="3" key="1">
    <citation type="journal article" date="2017" name="Nature">
        <title>The sunflower genome provides insights into oil metabolism, flowering and Asterid evolution.</title>
        <authorList>
            <person name="Badouin H."/>
            <person name="Gouzy J."/>
            <person name="Grassa C.J."/>
            <person name="Murat F."/>
            <person name="Staton S.E."/>
            <person name="Cottret L."/>
            <person name="Lelandais-Briere C."/>
            <person name="Owens G.L."/>
            <person name="Carrere S."/>
            <person name="Mayjonade B."/>
            <person name="Legrand L."/>
            <person name="Gill N."/>
            <person name="Kane N.C."/>
            <person name="Bowers J.E."/>
            <person name="Hubner S."/>
            <person name="Bellec A."/>
            <person name="Berard A."/>
            <person name="Berges H."/>
            <person name="Blanchet N."/>
            <person name="Boniface M.C."/>
            <person name="Brunel D."/>
            <person name="Catrice O."/>
            <person name="Chaidir N."/>
            <person name="Claudel C."/>
            <person name="Donnadieu C."/>
            <person name="Faraut T."/>
            <person name="Fievet G."/>
            <person name="Helmstetter N."/>
            <person name="King M."/>
            <person name="Knapp S.J."/>
            <person name="Lai Z."/>
            <person name="Le Paslier M.C."/>
            <person name="Lippi Y."/>
            <person name="Lorenzon L."/>
            <person name="Mandel J.R."/>
            <person name="Marage G."/>
            <person name="Marchand G."/>
            <person name="Marquand E."/>
            <person name="Bret-Mestries E."/>
            <person name="Morien E."/>
            <person name="Nambeesan S."/>
            <person name="Nguyen T."/>
            <person name="Pegot-Espagnet P."/>
            <person name="Pouilly N."/>
            <person name="Raftis F."/>
            <person name="Sallet E."/>
            <person name="Schiex T."/>
            <person name="Thomas J."/>
            <person name="Vandecasteele C."/>
            <person name="Vares D."/>
            <person name="Vear F."/>
            <person name="Vautrin S."/>
            <person name="Crespi M."/>
            <person name="Mangin B."/>
            <person name="Burke J.M."/>
            <person name="Salse J."/>
            <person name="Munos S."/>
            <person name="Vincourt P."/>
            <person name="Rieseberg L.H."/>
            <person name="Langlade N.B."/>
        </authorList>
    </citation>
    <scope>NUCLEOTIDE SEQUENCE</scope>
    <source>
        <tissue evidence="3">Leaves</tissue>
    </source>
</reference>